<accession>N0E3M8</accession>
<evidence type="ECO:0000313" key="1">
    <source>
        <dbReference type="EMBL" id="CCH71497.1"/>
    </source>
</evidence>
<sequence>MRVGIYIDGYNLYYGGRGICGRGVAGWRWLDLRAMLEAVIAAQSPWSAVVGSRVVFCTARIRGRDNVSSQRDQDTYLRALVQHGAVDVIEYGNYVARTATAPLATADRRGRPVLTEANWPLMVRNAQGSDVPHATFMASVARREEKGSDVNVASHMLVDVLGGAVDAAVVISNDSDLKMPVDVVRQHVPLGLINPTKGYPAGALNADSTTGVGAHWWYQLTASDFTNHQMPTTIGRLSRPIGW</sequence>
<dbReference type="Proteomes" id="UP000013167">
    <property type="component" value="Unassembled WGS sequence"/>
</dbReference>
<dbReference type="eggNOG" id="COG1432">
    <property type="taxonomic scope" value="Bacteria"/>
</dbReference>
<gene>
    <name evidence="1" type="ORF">BN10_970002</name>
</gene>
<organism evidence="1 2">
    <name type="scientific">Phycicoccus elongatus Lp2</name>
    <dbReference type="NCBI Taxonomy" id="1193181"/>
    <lineage>
        <taxon>Bacteria</taxon>
        <taxon>Bacillati</taxon>
        <taxon>Actinomycetota</taxon>
        <taxon>Actinomycetes</taxon>
        <taxon>Micrococcales</taxon>
        <taxon>Intrasporangiaceae</taxon>
        <taxon>Phycicoccus</taxon>
    </lineage>
</organism>
<comment type="caution">
    <text evidence="1">The sequence shown here is derived from an EMBL/GenBank/DDBJ whole genome shotgun (WGS) entry which is preliminary data.</text>
</comment>
<dbReference type="AlphaFoldDB" id="N0E3M8"/>
<dbReference type="EMBL" id="CAIZ01000171">
    <property type="protein sequence ID" value="CCH71497.1"/>
    <property type="molecule type" value="Genomic_DNA"/>
</dbReference>
<dbReference type="OrthoDB" id="9809421at2"/>
<name>N0E3M8_9MICO</name>
<dbReference type="RefSeq" id="WP_010851323.1">
    <property type="nucleotide sequence ID" value="NZ_HF570956.1"/>
</dbReference>
<proteinExistence type="predicted"/>
<keyword evidence="2" id="KW-1185">Reference proteome</keyword>
<dbReference type="CDD" id="cd18722">
    <property type="entry name" value="PIN_NicB-like"/>
    <property type="match status" value="1"/>
</dbReference>
<dbReference type="HOGENOM" id="CLU_076076_0_1_11"/>
<protein>
    <submittedName>
        <fullName evidence="1">Uncharacterized protein</fullName>
    </submittedName>
</protein>
<reference evidence="1 2" key="1">
    <citation type="journal article" date="2013" name="ISME J.">
        <title>A metabolic model for members of the genus Tetrasphaera involved in enhanced biological phosphorus removal.</title>
        <authorList>
            <person name="Kristiansen R."/>
            <person name="Nguyen H.T.T."/>
            <person name="Saunders A.M."/>
            <person name="Nielsen J.L."/>
            <person name="Wimmer R."/>
            <person name="Le V.Q."/>
            <person name="McIlroy S.J."/>
            <person name="Petrovski S."/>
            <person name="Seviour R.J."/>
            <person name="Calteau A."/>
            <person name="Nielsen K.L."/>
            <person name="Nielsen P.H."/>
        </authorList>
    </citation>
    <scope>NUCLEOTIDE SEQUENCE [LARGE SCALE GENOMIC DNA]</scope>
    <source>
        <strain evidence="1 2">Lp2</strain>
    </source>
</reference>
<dbReference type="STRING" id="1193181.BN10_970002"/>
<evidence type="ECO:0000313" key="2">
    <source>
        <dbReference type="Proteomes" id="UP000013167"/>
    </source>
</evidence>
<dbReference type="Gene3D" id="3.40.50.1010">
    <property type="entry name" value="5'-nuclease"/>
    <property type="match status" value="1"/>
</dbReference>